<comment type="subcellular location">
    <subcellularLocation>
        <location evidence="1">Cytoplasm</location>
    </subcellularLocation>
</comment>
<keyword evidence="4" id="KW-0963">Cytoplasm</keyword>
<dbReference type="Gene3D" id="1.10.10.10">
    <property type="entry name" value="Winged helix-like DNA-binding domain superfamily/Winged helix DNA-binding domain"/>
    <property type="match status" value="1"/>
</dbReference>
<dbReference type="Pfam" id="PF21981">
    <property type="entry name" value="RecX_HTH3"/>
    <property type="match status" value="1"/>
</dbReference>
<name>A0ABU5C8Y7_9BACI</name>
<proteinExistence type="inferred from homology"/>
<protein>
    <recommendedName>
        <fullName evidence="3">Regulatory protein RecX</fullName>
    </recommendedName>
</protein>
<keyword evidence="7" id="KW-1185">Reference proteome</keyword>
<reference evidence="6 7" key="1">
    <citation type="submission" date="2023-10" db="EMBL/GenBank/DDBJ databases">
        <title>Virgibacillus halophilus 5B73C genome.</title>
        <authorList>
            <person name="Miliotis G."/>
            <person name="Sengupta P."/>
            <person name="Hameed A."/>
            <person name="Chuvochina M."/>
            <person name="Mcdonagh F."/>
            <person name="Simpson A.C."/>
            <person name="Singh N.K."/>
            <person name="Rekha P.D."/>
            <person name="Raman K."/>
            <person name="Hugenholtz P."/>
            <person name="Venkateswaran K."/>
        </authorList>
    </citation>
    <scope>NUCLEOTIDE SEQUENCE [LARGE SCALE GENOMIC DNA]</scope>
    <source>
        <strain evidence="6 7">5B73C</strain>
    </source>
</reference>
<evidence type="ECO:0000256" key="1">
    <source>
        <dbReference type="ARBA" id="ARBA00004496"/>
    </source>
</evidence>
<evidence type="ECO:0000256" key="3">
    <source>
        <dbReference type="ARBA" id="ARBA00018111"/>
    </source>
</evidence>
<comment type="caution">
    <text evidence="6">The sequence shown here is derived from an EMBL/GenBank/DDBJ whole genome shotgun (WGS) entry which is preliminary data.</text>
</comment>
<comment type="similarity">
    <text evidence="2">Belongs to the RecX family.</text>
</comment>
<accession>A0ABU5C8Y7</accession>
<feature type="domain" description="RecX third three-helical" evidence="5">
    <location>
        <begin position="12"/>
        <end position="59"/>
    </location>
</feature>
<gene>
    <name evidence="6" type="ORF">RWE15_17060</name>
</gene>
<dbReference type="InterPro" id="IPR036388">
    <property type="entry name" value="WH-like_DNA-bd_sf"/>
</dbReference>
<evidence type="ECO:0000256" key="2">
    <source>
        <dbReference type="ARBA" id="ARBA00009695"/>
    </source>
</evidence>
<dbReference type="Proteomes" id="UP001281447">
    <property type="component" value="Unassembled WGS sequence"/>
</dbReference>
<dbReference type="EMBL" id="JAWDIP010000003">
    <property type="protein sequence ID" value="MDY0395804.1"/>
    <property type="molecule type" value="Genomic_DNA"/>
</dbReference>
<organism evidence="6 7">
    <name type="scientific">Tigheibacillus halophilus</name>
    <dbReference type="NCBI Taxonomy" id="361280"/>
    <lineage>
        <taxon>Bacteria</taxon>
        <taxon>Bacillati</taxon>
        <taxon>Bacillota</taxon>
        <taxon>Bacilli</taxon>
        <taxon>Bacillales</taxon>
        <taxon>Bacillaceae</taxon>
        <taxon>Tigheibacillus</taxon>
    </lineage>
</organism>
<evidence type="ECO:0000256" key="4">
    <source>
        <dbReference type="ARBA" id="ARBA00022490"/>
    </source>
</evidence>
<dbReference type="InterPro" id="IPR053925">
    <property type="entry name" value="RecX_HTH_3rd"/>
</dbReference>
<evidence type="ECO:0000259" key="5">
    <source>
        <dbReference type="Pfam" id="PF21981"/>
    </source>
</evidence>
<evidence type="ECO:0000313" key="7">
    <source>
        <dbReference type="Proteomes" id="UP001281447"/>
    </source>
</evidence>
<sequence length="68" mass="8271">MERYKNEKDTDGEWEALLKQGEKLWQKNARKYEGYNLQLKVKEGLYRKGFELQAIDRFIEEKKTENQS</sequence>
<evidence type="ECO:0000313" key="6">
    <source>
        <dbReference type="EMBL" id="MDY0395804.1"/>
    </source>
</evidence>